<dbReference type="InterPro" id="IPR000757">
    <property type="entry name" value="Beta-glucanase-like"/>
</dbReference>
<dbReference type="InterPro" id="IPR050546">
    <property type="entry name" value="Glycosyl_Hydrlase_16"/>
</dbReference>
<comment type="caution">
    <text evidence="3">The sequence shown here is derived from an EMBL/GenBank/DDBJ whole genome shotgun (WGS) entry which is preliminary data.</text>
</comment>
<comment type="similarity">
    <text evidence="1">Belongs to the glycosyl hydrolase 16 family.</text>
</comment>
<proteinExistence type="inferred from homology"/>
<dbReference type="EMBL" id="JADKPN010000003">
    <property type="protein sequence ID" value="MBF4763051.1"/>
    <property type="molecule type" value="Genomic_DNA"/>
</dbReference>
<evidence type="ECO:0000256" key="1">
    <source>
        <dbReference type="ARBA" id="ARBA00006865"/>
    </source>
</evidence>
<dbReference type="AlphaFoldDB" id="A0A930VCG3"/>
<dbReference type="PANTHER" id="PTHR10963:SF55">
    <property type="entry name" value="GLYCOSIDE HYDROLASE FAMILY 16 PROTEIN"/>
    <property type="match status" value="1"/>
</dbReference>
<accession>A0A930VCG3</accession>
<organism evidence="3 4">
    <name type="scientific">Nocardioides islandensis</name>
    <dbReference type="NCBI Taxonomy" id="433663"/>
    <lineage>
        <taxon>Bacteria</taxon>
        <taxon>Bacillati</taxon>
        <taxon>Actinomycetota</taxon>
        <taxon>Actinomycetes</taxon>
        <taxon>Propionibacteriales</taxon>
        <taxon>Nocardioidaceae</taxon>
        <taxon>Nocardioides</taxon>
    </lineage>
</organism>
<dbReference type="SUPFAM" id="SSF49899">
    <property type="entry name" value="Concanavalin A-like lectins/glucanases"/>
    <property type="match status" value="1"/>
</dbReference>
<dbReference type="GO" id="GO:0004553">
    <property type="term" value="F:hydrolase activity, hydrolyzing O-glycosyl compounds"/>
    <property type="evidence" value="ECO:0007669"/>
    <property type="project" value="InterPro"/>
</dbReference>
<gene>
    <name evidence="3" type="ORF">ISU07_07915</name>
</gene>
<dbReference type="Gene3D" id="2.60.120.200">
    <property type="match status" value="1"/>
</dbReference>
<reference evidence="3" key="1">
    <citation type="submission" date="2020-11" db="EMBL/GenBank/DDBJ databases">
        <title>Nocardioides sp. nov., isolated from Soil of Cynanchum wilfordii Hemsley rhizosphere.</title>
        <authorList>
            <person name="Lee J.-S."/>
            <person name="Suh M.K."/>
            <person name="Kim J.-S."/>
        </authorList>
    </citation>
    <scope>NUCLEOTIDE SEQUENCE</scope>
    <source>
        <strain evidence="3">KCTC 19275</strain>
    </source>
</reference>
<dbReference type="InterPro" id="IPR013320">
    <property type="entry name" value="ConA-like_dom_sf"/>
</dbReference>
<feature type="domain" description="GH16" evidence="2">
    <location>
        <begin position="129"/>
        <end position="387"/>
    </location>
</feature>
<dbReference type="PROSITE" id="PS51762">
    <property type="entry name" value="GH16_2"/>
    <property type="match status" value="1"/>
</dbReference>
<keyword evidence="4" id="KW-1185">Reference proteome</keyword>
<sequence>MSRAAKLTIPILVPILVLVFVAGGAFAYLQFFRGSDATIEVKVLPGIAQPGADPASSEEASGVVAATFDPADKGAEATLESQEGGSWKKVGTAEQDEAGHVAFDLPAGSGAGTTYRVTGGGATSETVAGDEWGAPTFVDEFDGDELSDQWLTRGEGAYNPEGRRACSMPSSDAVDVSDGVLGLSVLADPDRKGDVCNPAETGGKPNGKFSYRLNAQLMTNNKFFKYGVLAARIKFQERQGQHGSLWMLPAISESTTDSAKGGSEIDVIEYFGDGVKNGGLASFIYKLTTDGAEKVGGQLPDPDQYLAGKDDSWFDDYHVFSVEWTPTEYVFRIDGQETFRTSEGISRQPEFPILSLLSSDYELEHLGGEKNLPQTMSVDWLRFWQAS</sequence>
<dbReference type="PANTHER" id="PTHR10963">
    <property type="entry name" value="GLYCOSYL HYDROLASE-RELATED"/>
    <property type="match status" value="1"/>
</dbReference>
<dbReference type="Proteomes" id="UP000640489">
    <property type="component" value="Unassembled WGS sequence"/>
</dbReference>
<protein>
    <submittedName>
        <fullName evidence="3">Glycoside hydrolase family 16 protein</fullName>
    </submittedName>
</protein>
<evidence type="ECO:0000259" key="2">
    <source>
        <dbReference type="PROSITE" id="PS51762"/>
    </source>
</evidence>
<evidence type="ECO:0000313" key="3">
    <source>
        <dbReference type="EMBL" id="MBF4763051.1"/>
    </source>
</evidence>
<dbReference type="CDD" id="cd00413">
    <property type="entry name" value="Glyco_hydrolase_16"/>
    <property type="match status" value="1"/>
</dbReference>
<name>A0A930VCG3_9ACTN</name>
<keyword evidence="3" id="KW-0378">Hydrolase</keyword>
<evidence type="ECO:0000313" key="4">
    <source>
        <dbReference type="Proteomes" id="UP000640489"/>
    </source>
</evidence>
<dbReference type="Pfam" id="PF00722">
    <property type="entry name" value="Glyco_hydro_16"/>
    <property type="match status" value="1"/>
</dbReference>
<dbReference type="RefSeq" id="WP_194706237.1">
    <property type="nucleotide sequence ID" value="NZ_JADKPN010000003.1"/>
</dbReference>
<dbReference type="GO" id="GO:0005975">
    <property type="term" value="P:carbohydrate metabolic process"/>
    <property type="evidence" value="ECO:0007669"/>
    <property type="project" value="InterPro"/>
</dbReference>